<name>A0AAJ6QLU2_9ACAR</name>
<dbReference type="PANTHER" id="PTHR10288">
    <property type="entry name" value="KH DOMAIN CONTAINING RNA BINDING PROTEIN"/>
    <property type="match status" value="1"/>
</dbReference>
<dbReference type="Gene3D" id="3.30.1370.10">
    <property type="entry name" value="K Homology domain, type 1"/>
    <property type="match status" value="2"/>
</dbReference>
<dbReference type="Pfam" id="PF00013">
    <property type="entry name" value="KH_1"/>
    <property type="match status" value="2"/>
</dbReference>
<feature type="domain" description="K Homology" evidence="4">
    <location>
        <begin position="112"/>
        <end position="183"/>
    </location>
</feature>
<gene>
    <name evidence="6" type="primary">LOC100904587</name>
</gene>
<accession>A0AAJ6QLU2</accession>
<sequence length="323" mass="34906">MFRRFDGPPAQRKRSGGGDDLGGGVAKRSKTDGVWDLRFLIPSQRAGAIIGKSGKQIVELRSTFNCKLVVPDCEGVPERLMLVRVNKDLLPQLISSVVQKITANEDATNGKNRAEMKLLLHQKEAVALIGKGGARIKDIREKTQAAIKIFDKTCPLSSDKVVRITGSADVVTEAIRTVCEALENEDVQISDHYTYDPANYEPYTAYEWGGMDPADENFALSSNPKARGGPAGGGIGGGGGGGLGAGVGAGGGCGRGPPGAREWPPSWPPHERPPPCFNDFDYNDYPAAHEEYERAARPLPPPRMPPPRNSARMPSYRLPRRTY</sequence>
<dbReference type="KEGG" id="goe:100904587"/>
<dbReference type="InterPro" id="IPR004087">
    <property type="entry name" value="KH_dom"/>
</dbReference>
<dbReference type="PROSITE" id="PS50084">
    <property type="entry name" value="KH_TYPE_1"/>
    <property type="match status" value="2"/>
</dbReference>
<feature type="region of interest" description="Disordered" evidence="3">
    <location>
        <begin position="254"/>
        <end position="323"/>
    </location>
</feature>
<dbReference type="Proteomes" id="UP000694867">
    <property type="component" value="Unplaced"/>
</dbReference>
<keyword evidence="2" id="KW-0694">RNA-binding</keyword>
<dbReference type="RefSeq" id="XP_003737175.1">
    <property type="nucleotide sequence ID" value="XM_003737127.2"/>
</dbReference>
<dbReference type="SUPFAM" id="SSF54791">
    <property type="entry name" value="Eukaryotic type KH-domain (KH-domain type I)"/>
    <property type="match status" value="2"/>
</dbReference>
<evidence type="ECO:0000259" key="4">
    <source>
        <dbReference type="SMART" id="SM00322"/>
    </source>
</evidence>
<keyword evidence="5" id="KW-1185">Reference proteome</keyword>
<organism evidence="5 6">
    <name type="scientific">Galendromus occidentalis</name>
    <name type="common">western predatory mite</name>
    <dbReference type="NCBI Taxonomy" id="34638"/>
    <lineage>
        <taxon>Eukaryota</taxon>
        <taxon>Metazoa</taxon>
        <taxon>Ecdysozoa</taxon>
        <taxon>Arthropoda</taxon>
        <taxon>Chelicerata</taxon>
        <taxon>Arachnida</taxon>
        <taxon>Acari</taxon>
        <taxon>Parasitiformes</taxon>
        <taxon>Mesostigmata</taxon>
        <taxon>Gamasina</taxon>
        <taxon>Phytoseioidea</taxon>
        <taxon>Phytoseiidae</taxon>
        <taxon>Typhlodrominae</taxon>
        <taxon>Galendromus</taxon>
    </lineage>
</organism>
<proteinExistence type="predicted"/>
<reference evidence="6" key="1">
    <citation type="submission" date="2025-08" db="UniProtKB">
        <authorList>
            <consortium name="RefSeq"/>
        </authorList>
    </citation>
    <scope>IDENTIFICATION</scope>
</reference>
<feature type="compositionally biased region" description="Basic and acidic residues" evidence="3">
    <location>
        <begin position="287"/>
        <end position="296"/>
    </location>
</feature>
<evidence type="ECO:0000256" key="1">
    <source>
        <dbReference type="ARBA" id="ARBA00022737"/>
    </source>
</evidence>
<dbReference type="GO" id="GO:0003723">
    <property type="term" value="F:RNA binding"/>
    <property type="evidence" value="ECO:0007669"/>
    <property type="project" value="UniProtKB-UniRule"/>
</dbReference>
<evidence type="ECO:0000313" key="5">
    <source>
        <dbReference type="Proteomes" id="UP000694867"/>
    </source>
</evidence>
<dbReference type="GO" id="GO:0010468">
    <property type="term" value="P:regulation of gene expression"/>
    <property type="evidence" value="ECO:0007669"/>
    <property type="project" value="UniProtKB-ARBA"/>
</dbReference>
<evidence type="ECO:0000256" key="3">
    <source>
        <dbReference type="SAM" id="MobiDB-lite"/>
    </source>
</evidence>
<keyword evidence="1" id="KW-0677">Repeat</keyword>
<feature type="domain" description="K Homology" evidence="4">
    <location>
        <begin position="33"/>
        <end position="102"/>
    </location>
</feature>
<dbReference type="InterPro" id="IPR036612">
    <property type="entry name" value="KH_dom_type_1_sf"/>
</dbReference>
<dbReference type="SMART" id="SM00322">
    <property type="entry name" value="KH"/>
    <property type="match status" value="2"/>
</dbReference>
<protein>
    <submittedName>
        <fullName evidence="6">Heterogeneous nuclear ribonucleoprotein K-like</fullName>
    </submittedName>
</protein>
<feature type="region of interest" description="Disordered" evidence="3">
    <location>
        <begin position="1"/>
        <end position="25"/>
    </location>
</feature>
<evidence type="ECO:0000313" key="6">
    <source>
        <dbReference type="RefSeq" id="XP_003737175.1"/>
    </source>
</evidence>
<dbReference type="CDD" id="cd22432">
    <property type="entry name" value="KH-I_HNRNPK_rpt1"/>
    <property type="match status" value="1"/>
</dbReference>
<dbReference type="InterPro" id="IPR004088">
    <property type="entry name" value="KH_dom_type_1"/>
</dbReference>
<dbReference type="AlphaFoldDB" id="A0AAJ6QLU2"/>
<feature type="compositionally biased region" description="Pro residues" evidence="3">
    <location>
        <begin position="298"/>
        <end position="308"/>
    </location>
</feature>
<evidence type="ECO:0000256" key="2">
    <source>
        <dbReference type="PROSITE-ProRule" id="PRU00117"/>
    </source>
</evidence>
<dbReference type="GeneID" id="100904587"/>